<keyword evidence="3" id="KW-1185">Reference proteome</keyword>
<feature type="compositionally biased region" description="Polar residues" evidence="1">
    <location>
        <begin position="489"/>
        <end position="503"/>
    </location>
</feature>
<evidence type="ECO:0000313" key="3">
    <source>
        <dbReference type="Proteomes" id="UP000286806"/>
    </source>
</evidence>
<dbReference type="AlphaFoldDB" id="A0A401JA28"/>
<proteinExistence type="predicted"/>
<comment type="caution">
    <text evidence="2">The sequence shown here is derived from an EMBL/GenBank/DDBJ whole genome shotgun (WGS) entry which is preliminary data.</text>
</comment>
<evidence type="ECO:0000313" key="2">
    <source>
        <dbReference type="EMBL" id="GBL44424.1"/>
    </source>
</evidence>
<dbReference type="Proteomes" id="UP000286806">
    <property type="component" value="Unassembled WGS sequence"/>
</dbReference>
<organism evidence="2 3">
    <name type="scientific">Sulfuriferula multivorans</name>
    <dbReference type="NCBI Taxonomy" id="1559896"/>
    <lineage>
        <taxon>Bacteria</taxon>
        <taxon>Pseudomonadati</taxon>
        <taxon>Pseudomonadota</taxon>
        <taxon>Betaproteobacteria</taxon>
        <taxon>Nitrosomonadales</taxon>
        <taxon>Sulfuricellaceae</taxon>
        <taxon>Sulfuriferula</taxon>
    </lineage>
</organism>
<dbReference type="EMBL" id="BGOW01000001">
    <property type="protein sequence ID" value="GBL44424.1"/>
    <property type="molecule type" value="Genomic_DNA"/>
</dbReference>
<reference evidence="2 3" key="1">
    <citation type="journal article" date="2019" name="Front. Microbiol.">
        <title>Genomes of Neutrophilic Sulfur-Oxidizing Chemolithoautotrophs Representing 9 Proteobacterial Species From 8 Genera.</title>
        <authorList>
            <person name="Watanabe T."/>
            <person name="Kojima H."/>
            <person name="Umezawa K."/>
            <person name="Hori C."/>
            <person name="Takasuka T.E."/>
            <person name="Kato Y."/>
            <person name="Fukui M."/>
        </authorList>
    </citation>
    <scope>NUCLEOTIDE SEQUENCE [LARGE SCALE GENOMIC DNA]</scope>
    <source>
        <strain evidence="2 3">TTN</strain>
    </source>
</reference>
<evidence type="ECO:0000256" key="1">
    <source>
        <dbReference type="SAM" id="MobiDB-lite"/>
    </source>
</evidence>
<sequence length="517" mass="54350">MSNKFTITIHAVDKATAIVRKINRSTAEITRPISLISKSITSMGKEVKRNSIIQFTEKIGKSALGAAESIAKVASPFGTLVGGAASIGGIAALADAWGKSGIAIEYASRRTGIAVGTLQQYRAAATAAGLSATDMQSALVGLGSTLQDVDYGRGDAKVKRAILRTMGMDKIPRTKAGAVDTTRALGDIADYISKLKDPNAQAEMADLFGLGSILPLLQEGRKGIQKYLDKVKKAGADNEKAAAANKQLGDSWNSLKVEIDGVSNSLSQRYSPSLTKAIDNTTTLIQKIRDGSTLKEASKPMLSDVAKESEKHPLSKMIPGIGIIDYLYGSDSSGRTASGKIRFKSSIPGANGKPRDPLGIRSNNPFNLQPRGKELTFPSADAGILAGTRNLIKNYRGMSIAQMAHKYTPDGAPGNPVGTEAAWAASVAKNSGMSPSDIPDLSNPKSLAPLLSAIIRHENGKNPYSKDQIEAAAQKVTVEVMVKGNTHGVTATARSDGSGTNVPTPRVFYPMPNGDDS</sequence>
<dbReference type="RefSeq" id="WP_124703254.1">
    <property type="nucleotide sequence ID" value="NZ_BGOW01000001.1"/>
</dbReference>
<name>A0A401JA28_9PROT</name>
<protein>
    <submittedName>
        <fullName evidence="2">Phage tail length tape-measure protein</fullName>
    </submittedName>
</protein>
<accession>A0A401JA28</accession>
<feature type="region of interest" description="Disordered" evidence="1">
    <location>
        <begin position="489"/>
        <end position="517"/>
    </location>
</feature>
<feature type="region of interest" description="Disordered" evidence="1">
    <location>
        <begin position="343"/>
        <end position="362"/>
    </location>
</feature>
<gene>
    <name evidence="2" type="ORF">SFMTTN_0220</name>
</gene>
<dbReference type="OrthoDB" id="6775714at2"/>